<comment type="similarity">
    <text evidence="2 6">Belongs to the cytochrome P450 family.</text>
</comment>
<dbReference type="InterPro" id="IPR017972">
    <property type="entry name" value="Cyt_P450_CS"/>
</dbReference>
<keyword evidence="6" id="KW-0503">Monooxygenase</keyword>
<dbReference type="EMBL" id="NCSJ02000212">
    <property type="protein sequence ID" value="RFU27323.1"/>
    <property type="molecule type" value="Genomic_DNA"/>
</dbReference>
<dbReference type="PANTHER" id="PTHR24305">
    <property type="entry name" value="CYTOCHROME P450"/>
    <property type="match status" value="1"/>
</dbReference>
<dbReference type="InterPro" id="IPR050121">
    <property type="entry name" value="Cytochrome_P450_monoxygenase"/>
</dbReference>
<dbReference type="GO" id="GO:0005506">
    <property type="term" value="F:iron ion binding"/>
    <property type="evidence" value="ECO:0007669"/>
    <property type="project" value="InterPro"/>
</dbReference>
<dbReference type="PRINTS" id="PR00385">
    <property type="entry name" value="P450"/>
</dbReference>
<protein>
    <submittedName>
        <fullName evidence="8">Uncharacterized protein</fullName>
    </submittedName>
</protein>
<feature type="non-terminal residue" evidence="8">
    <location>
        <position position="1"/>
    </location>
</feature>
<dbReference type="Proteomes" id="UP000258309">
    <property type="component" value="Unassembled WGS sequence"/>
</dbReference>
<dbReference type="Pfam" id="PF00067">
    <property type="entry name" value="p450"/>
    <property type="match status" value="1"/>
</dbReference>
<evidence type="ECO:0000256" key="4">
    <source>
        <dbReference type="ARBA" id="ARBA00023004"/>
    </source>
</evidence>
<evidence type="ECO:0000256" key="2">
    <source>
        <dbReference type="ARBA" id="ARBA00010617"/>
    </source>
</evidence>
<feature type="binding site" description="axial binding residue" evidence="5">
    <location>
        <position position="454"/>
    </location>
    <ligand>
        <name>heme</name>
        <dbReference type="ChEBI" id="CHEBI:30413"/>
    </ligand>
    <ligandPart>
        <name>Fe</name>
        <dbReference type="ChEBI" id="CHEBI:18248"/>
    </ligandPart>
</feature>
<dbReference type="InterPro" id="IPR001128">
    <property type="entry name" value="Cyt_P450"/>
</dbReference>
<keyword evidence="7" id="KW-1133">Transmembrane helix</keyword>
<dbReference type="GO" id="GO:0016705">
    <property type="term" value="F:oxidoreductase activity, acting on paired donors, with incorporation or reduction of molecular oxygen"/>
    <property type="evidence" value="ECO:0007669"/>
    <property type="project" value="InterPro"/>
</dbReference>
<dbReference type="InterPro" id="IPR002401">
    <property type="entry name" value="Cyt_P450_E_grp-I"/>
</dbReference>
<sequence length="497" mass="56118">MSPLLQFLELWKTTIAVVLLVLTLAYVLRIKYRPGLRSIPGPLLATFSNLDRIITAASGKQFLAHIRYHEKYGNLVRVGPKHVSFSNADLIPVVYGITSKFYKSDFYSLFDAKSPQGPLPTVFSIRDEKEHKALKRPVANAYSMSALVELEPMTNDCITILQKKLDGMQGKEIDFGEWLQWFSFDVITSITFSNRLGFMEQEKDISGIINAIEGRLAYNSVVGEAPVLNRFLLGSPLVSSFANYIPALARLNSARFIVGFAAKQLDRYKSNDKSTDQLRDMLARFKRSRDGEEVMSDKDLLSHAASNIFAGSDTTAISLRSMFYYLCKNPRCYRRVIEEIDEMDQKGLLSEIVTFAEANQMKYLQACMKEAMRMHPAVGQLLERVVPEGGATLSGVWLPQGTIVGVNPWVPSRDNTTYEDAHLYRPERWLEADTAQLKLMERNFLAFGSGARTCLGKNVSLLEMSKLVPQLLRHYVVELSNPEADWTLTDYCVLQQT</sequence>
<organism evidence="8 9">
    <name type="scientific">Scytalidium lignicola</name>
    <name type="common">Hyphomycete</name>
    <dbReference type="NCBI Taxonomy" id="5539"/>
    <lineage>
        <taxon>Eukaryota</taxon>
        <taxon>Fungi</taxon>
        <taxon>Dikarya</taxon>
        <taxon>Ascomycota</taxon>
        <taxon>Pezizomycotina</taxon>
        <taxon>Leotiomycetes</taxon>
        <taxon>Leotiomycetes incertae sedis</taxon>
        <taxon>Scytalidium</taxon>
    </lineage>
</organism>
<evidence type="ECO:0000313" key="8">
    <source>
        <dbReference type="EMBL" id="RFU27323.1"/>
    </source>
</evidence>
<dbReference type="OrthoDB" id="3934656at2759"/>
<dbReference type="Gene3D" id="1.10.630.10">
    <property type="entry name" value="Cytochrome P450"/>
    <property type="match status" value="1"/>
</dbReference>
<gene>
    <name evidence="8" type="ORF">B7463_g9022</name>
</gene>
<evidence type="ECO:0000256" key="1">
    <source>
        <dbReference type="ARBA" id="ARBA00001971"/>
    </source>
</evidence>
<dbReference type="STRING" id="5539.A0A3E2H2T4"/>
<dbReference type="OMA" id="MVTWPES"/>
<dbReference type="SUPFAM" id="SSF48264">
    <property type="entry name" value="Cytochrome P450"/>
    <property type="match status" value="1"/>
</dbReference>
<dbReference type="AlphaFoldDB" id="A0A3E2H2T4"/>
<evidence type="ECO:0000256" key="3">
    <source>
        <dbReference type="ARBA" id="ARBA00022723"/>
    </source>
</evidence>
<evidence type="ECO:0000256" key="7">
    <source>
        <dbReference type="SAM" id="Phobius"/>
    </source>
</evidence>
<comment type="cofactor">
    <cofactor evidence="1 5">
        <name>heme</name>
        <dbReference type="ChEBI" id="CHEBI:30413"/>
    </cofactor>
</comment>
<keyword evidence="6" id="KW-0560">Oxidoreductase</keyword>
<evidence type="ECO:0000313" key="9">
    <source>
        <dbReference type="Proteomes" id="UP000258309"/>
    </source>
</evidence>
<keyword evidence="5 6" id="KW-0349">Heme</keyword>
<feature type="transmembrane region" description="Helical" evidence="7">
    <location>
        <begin position="6"/>
        <end position="28"/>
    </location>
</feature>
<reference evidence="8 9" key="1">
    <citation type="submission" date="2018-05" db="EMBL/GenBank/DDBJ databases">
        <title>Draft genome sequence of Scytalidium lignicola DSM 105466, a ubiquitous saprotrophic fungus.</title>
        <authorList>
            <person name="Buettner E."/>
            <person name="Gebauer A.M."/>
            <person name="Hofrichter M."/>
            <person name="Liers C."/>
            <person name="Kellner H."/>
        </authorList>
    </citation>
    <scope>NUCLEOTIDE SEQUENCE [LARGE SCALE GENOMIC DNA]</scope>
    <source>
        <strain evidence="8 9">DSM 105466</strain>
    </source>
</reference>
<evidence type="ECO:0000256" key="5">
    <source>
        <dbReference type="PIRSR" id="PIRSR602401-1"/>
    </source>
</evidence>
<keyword evidence="7" id="KW-0812">Transmembrane</keyword>
<dbReference type="PANTHER" id="PTHR24305:SF232">
    <property type="entry name" value="P450, PUTATIVE (EUROFUNG)-RELATED"/>
    <property type="match status" value="1"/>
</dbReference>
<dbReference type="PRINTS" id="PR00463">
    <property type="entry name" value="EP450I"/>
</dbReference>
<keyword evidence="9" id="KW-1185">Reference proteome</keyword>
<comment type="caution">
    <text evidence="8">The sequence shown here is derived from an EMBL/GenBank/DDBJ whole genome shotgun (WGS) entry which is preliminary data.</text>
</comment>
<dbReference type="GO" id="GO:0004497">
    <property type="term" value="F:monooxygenase activity"/>
    <property type="evidence" value="ECO:0007669"/>
    <property type="project" value="UniProtKB-KW"/>
</dbReference>
<keyword evidence="3 5" id="KW-0479">Metal-binding</keyword>
<keyword evidence="4 5" id="KW-0408">Iron</keyword>
<name>A0A3E2H2T4_SCYLI</name>
<evidence type="ECO:0000256" key="6">
    <source>
        <dbReference type="RuleBase" id="RU000461"/>
    </source>
</evidence>
<feature type="non-terminal residue" evidence="8">
    <location>
        <position position="497"/>
    </location>
</feature>
<dbReference type="GO" id="GO:0020037">
    <property type="term" value="F:heme binding"/>
    <property type="evidence" value="ECO:0007669"/>
    <property type="project" value="InterPro"/>
</dbReference>
<dbReference type="CDD" id="cd11060">
    <property type="entry name" value="CYP57A1-like"/>
    <property type="match status" value="1"/>
</dbReference>
<accession>A0A3E2H2T4</accession>
<dbReference type="PROSITE" id="PS00086">
    <property type="entry name" value="CYTOCHROME_P450"/>
    <property type="match status" value="1"/>
</dbReference>
<dbReference type="InterPro" id="IPR036396">
    <property type="entry name" value="Cyt_P450_sf"/>
</dbReference>
<proteinExistence type="inferred from homology"/>
<keyword evidence="7" id="KW-0472">Membrane</keyword>